<dbReference type="Proteomes" id="UP000542125">
    <property type="component" value="Unassembled WGS sequence"/>
</dbReference>
<organism evidence="1 2">
    <name type="scientific">Pigmentiphaga litoralis</name>
    <dbReference type="NCBI Taxonomy" id="516702"/>
    <lineage>
        <taxon>Bacteria</taxon>
        <taxon>Pseudomonadati</taxon>
        <taxon>Pseudomonadota</taxon>
        <taxon>Betaproteobacteria</taxon>
        <taxon>Burkholderiales</taxon>
        <taxon>Alcaligenaceae</taxon>
        <taxon>Pigmentiphaga</taxon>
    </lineage>
</organism>
<gene>
    <name evidence="1" type="ORF">FHW18_001762</name>
</gene>
<dbReference type="RefSeq" id="WP_179585430.1">
    <property type="nucleotide sequence ID" value="NZ_JACBYR010000001.1"/>
</dbReference>
<dbReference type="InterPro" id="IPR036291">
    <property type="entry name" value="NAD(P)-bd_dom_sf"/>
</dbReference>
<keyword evidence="2" id="KW-1185">Reference proteome</keyword>
<dbReference type="PANTHER" id="PTHR43781:SF1">
    <property type="entry name" value="SACCHAROPINE DEHYDROGENASE"/>
    <property type="match status" value="1"/>
</dbReference>
<evidence type="ECO:0000313" key="2">
    <source>
        <dbReference type="Proteomes" id="UP000542125"/>
    </source>
</evidence>
<protein>
    <submittedName>
        <fullName evidence="1">Short subunit dehydrogenase-like uncharacterized protein</fullName>
    </submittedName>
</protein>
<reference evidence="1 2" key="1">
    <citation type="submission" date="2020-07" db="EMBL/GenBank/DDBJ databases">
        <title>Genomic Encyclopedia of Type Strains, Phase IV (KMG-V): Genome sequencing to study the core and pangenomes of soil and plant-associated prokaryotes.</title>
        <authorList>
            <person name="Whitman W."/>
        </authorList>
    </citation>
    <scope>NUCLEOTIDE SEQUENCE [LARGE SCALE GENOMIC DNA]</scope>
    <source>
        <strain evidence="1 2">SAS40</strain>
    </source>
</reference>
<name>A0A7Y9IT22_9BURK</name>
<dbReference type="AlphaFoldDB" id="A0A7Y9IT22"/>
<dbReference type="EMBL" id="JACBYR010000001">
    <property type="protein sequence ID" value="NYE82491.1"/>
    <property type="molecule type" value="Genomic_DNA"/>
</dbReference>
<dbReference type="SUPFAM" id="SSF51735">
    <property type="entry name" value="NAD(P)-binding Rossmann-fold domains"/>
    <property type="match status" value="1"/>
</dbReference>
<sequence length="325" mass="34149">MSRLLIYGATGYVGRMAAEHAQSLGLDFIIAGRNPHTLSLLSGQLDTPYRVFAPDSVQPGSLEGVGVVLNMAGPFARTGEPLMLACMAAGLDYLDITAEINVYRLAEELDHTARHAGAMLLPGVGWDVVPTDCLAVHVARRVKNPRSLRMALQVAGSMSRGSASSVSEILGAGLLKRMDGRLVSKSNAGMRYFDFGAGAVPCAPLSFGDLVTAWHSTGIPDIEMFVHVTGDAFPTGDLSNLPDGPTAVERESHPARAVAEITGADGTVARSVIETVNGYTFTPLSAVNAAQRVLAGQRHPGFETPARVFGADFAATIAGARIIDH</sequence>
<dbReference type="Gene3D" id="3.40.50.720">
    <property type="entry name" value="NAD(P)-binding Rossmann-like Domain"/>
    <property type="match status" value="1"/>
</dbReference>
<dbReference type="PANTHER" id="PTHR43781">
    <property type="entry name" value="SACCHAROPINE DEHYDROGENASE"/>
    <property type="match status" value="1"/>
</dbReference>
<accession>A0A7Y9IT22</accession>
<proteinExistence type="predicted"/>
<comment type="caution">
    <text evidence="1">The sequence shown here is derived from an EMBL/GenBank/DDBJ whole genome shotgun (WGS) entry which is preliminary data.</text>
</comment>
<evidence type="ECO:0000313" key="1">
    <source>
        <dbReference type="EMBL" id="NYE82491.1"/>
    </source>
</evidence>